<organism evidence="1 2">
    <name type="scientific">Mojavia pulchra JT2-VF2</name>
    <dbReference type="NCBI Taxonomy" id="287848"/>
    <lineage>
        <taxon>Bacteria</taxon>
        <taxon>Bacillati</taxon>
        <taxon>Cyanobacteriota</taxon>
        <taxon>Cyanophyceae</taxon>
        <taxon>Nostocales</taxon>
        <taxon>Nostocaceae</taxon>
    </lineage>
</organism>
<accession>A0A951Q381</accession>
<dbReference type="PROSITE" id="PS51257">
    <property type="entry name" value="PROKAR_LIPOPROTEIN"/>
    <property type="match status" value="1"/>
</dbReference>
<protein>
    <submittedName>
        <fullName evidence="1">Uncharacterized protein</fullName>
    </submittedName>
</protein>
<evidence type="ECO:0000313" key="1">
    <source>
        <dbReference type="EMBL" id="MBW4563652.1"/>
    </source>
</evidence>
<comment type="caution">
    <text evidence="1">The sequence shown here is derived from an EMBL/GenBank/DDBJ whole genome shotgun (WGS) entry which is preliminary data.</text>
</comment>
<name>A0A951Q381_9NOST</name>
<dbReference type="AlphaFoldDB" id="A0A951Q381"/>
<gene>
    <name evidence="1" type="ORF">KME32_21415</name>
</gene>
<dbReference type="Proteomes" id="UP000715781">
    <property type="component" value="Unassembled WGS sequence"/>
</dbReference>
<reference evidence="1" key="2">
    <citation type="journal article" date="2022" name="Microbiol. Resour. Announc.">
        <title>Metagenome Sequencing to Explore Phylogenomics of Terrestrial Cyanobacteria.</title>
        <authorList>
            <person name="Ward R.D."/>
            <person name="Stajich J.E."/>
            <person name="Johansen J.R."/>
            <person name="Huntemann M."/>
            <person name="Clum A."/>
            <person name="Foster B."/>
            <person name="Foster B."/>
            <person name="Roux S."/>
            <person name="Palaniappan K."/>
            <person name="Varghese N."/>
            <person name="Mukherjee S."/>
            <person name="Reddy T.B.K."/>
            <person name="Daum C."/>
            <person name="Copeland A."/>
            <person name="Chen I.A."/>
            <person name="Ivanova N.N."/>
            <person name="Kyrpides N.C."/>
            <person name="Shapiro N."/>
            <person name="Eloe-Fadrosh E.A."/>
            <person name="Pietrasiak N."/>
        </authorList>
    </citation>
    <scope>NUCLEOTIDE SEQUENCE</scope>
    <source>
        <strain evidence="1">JT2-VF2</strain>
    </source>
</reference>
<sequence length="601" mass="67392">MAKRSWIFLPVYALLALLIIVVGACNVQKGIVEALLPKELGQYPHYESKEAVLKEAQVMSDRLTSHIRAWYQGKAPREIPRKLLPNGIDPGIKGFYLQRPEEVNPQNQWIVRPAAKIDRSAMPGLYPDPHATYLVLGAFYAPFGTKVIIDGEFPHSRFFNIQASPPLDPAFYYYNGMFGSPEVPLVDVDIAPLPGNTNPFLKGGDRNAQKRKFRAYFTLAIGNGAKLEPAYSPPFFRAPGNHRFASAFQYQGPLADPASPMSKVGTKRGVWNTGALWIRYYAPDLQQGPLGGVSLPRVLYELPTGERFFLNADFSKMKAAINKTRRDWKTPSFEPSAIEGPKEGWNHDFDILHGGLVGIFRAVGKDKPKDKEYARRFELVATGRGINQPPPGNYEPSASRCVSINYLGRSMAIGSGKVAVLTGRMPTVPKTRQGERIMTGGKARYFSITSYPEPDLFDPSYIGPAYTSIMDDEITTDRSGWYVIAYSRKQDRPKNATTENGVTWVDWGRIARQHFVLRWLSVHPDWRDPKHVPDITNLPYNTTTWLSPDYDKSLVGENNHKGRLSSYLPQMHYMTKEEFESFGAVVRPDTLPLWTSAGGKG</sequence>
<evidence type="ECO:0000313" key="2">
    <source>
        <dbReference type="Proteomes" id="UP000715781"/>
    </source>
</evidence>
<reference evidence="1" key="1">
    <citation type="submission" date="2021-05" db="EMBL/GenBank/DDBJ databases">
        <authorList>
            <person name="Pietrasiak N."/>
            <person name="Ward R."/>
            <person name="Stajich J.E."/>
            <person name="Kurbessoian T."/>
        </authorList>
    </citation>
    <scope>NUCLEOTIDE SEQUENCE</scope>
    <source>
        <strain evidence="1">JT2-VF2</strain>
    </source>
</reference>
<dbReference type="EMBL" id="JAHHHN010000014">
    <property type="protein sequence ID" value="MBW4563652.1"/>
    <property type="molecule type" value="Genomic_DNA"/>
</dbReference>
<proteinExistence type="predicted"/>